<dbReference type="AlphaFoldDB" id="G4Q8G3"/>
<dbReference type="InterPro" id="IPR023635">
    <property type="entry name" value="Peptide_deformylase"/>
</dbReference>
<dbReference type="PIRSF" id="PIRSF004749">
    <property type="entry name" value="Pep_def"/>
    <property type="match status" value="1"/>
</dbReference>
<organism evidence="3 4">
    <name type="scientific">Acidaminococcus intestini (strain RyC-MR95)</name>
    <dbReference type="NCBI Taxonomy" id="568816"/>
    <lineage>
        <taxon>Bacteria</taxon>
        <taxon>Bacillati</taxon>
        <taxon>Bacillota</taxon>
        <taxon>Negativicutes</taxon>
        <taxon>Acidaminococcales</taxon>
        <taxon>Acidaminococcaceae</taxon>
        <taxon>Acidaminococcus</taxon>
    </lineage>
</organism>
<feature type="active site" evidence="2">
    <location>
        <position position="141"/>
    </location>
</feature>
<dbReference type="KEGG" id="ain:Acin_0348"/>
<comment type="similarity">
    <text evidence="1 2">Belongs to the polypeptide deformylase family.</text>
</comment>
<gene>
    <name evidence="2" type="primary">def</name>
    <name evidence="3" type="ordered locus">Acin_0348</name>
</gene>
<comment type="catalytic activity">
    <reaction evidence="2">
        <text>N-terminal N-formyl-L-methionyl-[peptide] + H2O = N-terminal L-methionyl-[peptide] + formate</text>
        <dbReference type="Rhea" id="RHEA:24420"/>
        <dbReference type="Rhea" id="RHEA-COMP:10639"/>
        <dbReference type="Rhea" id="RHEA-COMP:10640"/>
        <dbReference type="ChEBI" id="CHEBI:15377"/>
        <dbReference type="ChEBI" id="CHEBI:15740"/>
        <dbReference type="ChEBI" id="CHEBI:49298"/>
        <dbReference type="ChEBI" id="CHEBI:64731"/>
        <dbReference type="EC" id="3.5.1.88"/>
    </reaction>
</comment>
<dbReference type="EMBL" id="CP003058">
    <property type="protein sequence ID" value="AEQ21592.1"/>
    <property type="molecule type" value="Genomic_DNA"/>
</dbReference>
<reference evidence="3 4" key="1">
    <citation type="journal article" date="2011" name="J. Bacteriol.">
        <title>Complete genome sequence of Acidaminococcus intestini RYC-MR95, a Gram-negative bacterium from the phylum Firmicutes.</title>
        <authorList>
            <person name="D'Auria G."/>
            <person name="Galan J.C."/>
            <person name="Rodriguez-Alcayna M."/>
            <person name="Moya A."/>
            <person name="Baquero F."/>
            <person name="Latorre A."/>
        </authorList>
    </citation>
    <scope>NUCLEOTIDE SEQUENCE [LARGE SCALE GENOMIC DNA]</scope>
    <source>
        <strain evidence="3 4">RyC-MR95</strain>
    </source>
</reference>
<keyword evidence="2" id="KW-0648">Protein biosynthesis</keyword>
<comment type="function">
    <text evidence="2">Removes the formyl group from the N-terminal Met of newly synthesized proteins. Requires at least a dipeptide for an efficient rate of reaction. N-terminal L-methionine is a prerequisite for activity but the enzyme has broad specificity at other positions.</text>
</comment>
<evidence type="ECO:0000313" key="3">
    <source>
        <dbReference type="EMBL" id="AEQ21592.1"/>
    </source>
</evidence>
<dbReference type="eggNOG" id="COG0242">
    <property type="taxonomic scope" value="Bacteria"/>
</dbReference>
<dbReference type="GO" id="GO:0042586">
    <property type="term" value="F:peptide deformylase activity"/>
    <property type="evidence" value="ECO:0007669"/>
    <property type="project" value="UniProtKB-UniRule"/>
</dbReference>
<keyword evidence="2" id="KW-0408">Iron</keyword>
<dbReference type="GO" id="GO:0046872">
    <property type="term" value="F:metal ion binding"/>
    <property type="evidence" value="ECO:0007669"/>
    <property type="project" value="UniProtKB-KW"/>
</dbReference>
<dbReference type="Pfam" id="PF01327">
    <property type="entry name" value="Pep_deformylase"/>
    <property type="match status" value="1"/>
</dbReference>
<evidence type="ECO:0000256" key="1">
    <source>
        <dbReference type="ARBA" id="ARBA00010759"/>
    </source>
</evidence>
<dbReference type="Proteomes" id="UP000007093">
    <property type="component" value="Chromosome"/>
</dbReference>
<comment type="cofactor">
    <cofactor evidence="2">
        <name>Fe(2+)</name>
        <dbReference type="ChEBI" id="CHEBI:29033"/>
    </cofactor>
    <text evidence="2">Binds 1 Fe(2+) ion.</text>
</comment>
<evidence type="ECO:0000256" key="2">
    <source>
        <dbReference type="HAMAP-Rule" id="MF_00163"/>
    </source>
</evidence>
<dbReference type="PRINTS" id="PR01576">
    <property type="entry name" value="PDEFORMYLASE"/>
</dbReference>
<dbReference type="InParanoid" id="G4Q8G3"/>
<dbReference type="FunCoup" id="G4Q8G3">
    <property type="interactions" value="350"/>
</dbReference>
<name>G4Q8G3_ACIIR</name>
<feature type="binding site" evidence="2">
    <location>
        <position position="98"/>
    </location>
    <ligand>
        <name>Fe cation</name>
        <dbReference type="ChEBI" id="CHEBI:24875"/>
    </ligand>
</feature>
<feature type="binding site" evidence="2">
    <location>
        <position position="140"/>
    </location>
    <ligand>
        <name>Fe cation</name>
        <dbReference type="ChEBI" id="CHEBI:24875"/>
    </ligand>
</feature>
<dbReference type="InterPro" id="IPR036821">
    <property type="entry name" value="Peptide_deformylase_sf"/>
</dbReference>
<dbReference type="PANTHER" id="PTHR10458:SF22">
    <property type="entry name" value="PEPTIDE DEFORMYLASE"/>
    <property type="match status" value="1"/>
</dbReference>
<dbReference type="STRING" id="568816.Acin_0348"/>
<dbReference type="NCBIfam" id="TIGR00079">
    <property type="entry name" value="pept_deformyl"/>
    <property type="match status" value="1"/>
</dbReference>
<evidence type="ECO:0000313" key="4">
    <source>
        <dbReference type="Proteomes" id="UP000007093"/>
    </source>
</evidence>
<keyword evidence="2" id="KW-0479">Metal-binding</keyword>
<dbReference type="HAMAP" id="MF_00163">
    <property type="entry name" value="Pep_deformylase"/>
    <property type="match status" value="1"/>
</dbReference>
<dbReference type="GO" id="GO:0006412">
    <property type="term" value="P:translation"/>
    <property type="evidence" value="ECO:0007669"/>
    <property type="project" value="UniProtKB-UniRule"/>
</dbReference>
<dbReference type="Gene3D" id="3.90.45.10">
    <property type="entry name" value="Peptide deformylase"/>
    <property type="match status" value="1"/>
</dbReference>
<keyword evidence="2" id="KW-0378">Hydrolase</keyword>
<dbReference type="NCBIfam" id="NF001159">
    <property type="entry name" value="PRK00150.1-3"/>
    <property type="match status" value="1"/>
</dbReference>
<feature type="binding site" evidence="2">
    <location>
        <position position="144"/>
    </location>
    <ligand>
        <name>Fe cation</name>
        <dbReference type="ChEBI" id="CHEBI:24875"/>
    </ligand>
</feature>
<dbReference type="SUPFAM" id="SSF56420">
    <property type="entry name" value="Peptide deformylase"/>
    <property type="match status" value="1"/>
</dbReference>
<accession>G4Q8G3</accession>
<dbReference type="EC" id="3.5.1.88" evidence="2"/>
<dbReference type="HOGENOM" id="CLU_061901_4_2_9"/>
<dbReference type="PATRIC" id="fig|568816.4.peg.341"/>
<sequence length="164" mass="18170">MNDKKERTMSLLPIVKVGAPILREKAEAVTRFDKKLEKTLKAMAESMYANNGCGLAAPQIGLSKRMIVIDADDGAGIREFVNPVLSEFKGEEIDTEGCLSVDDYEGEVKRAAEVTVRFQDRKGGHWRLTASGLLARALQHECDHLDGILFIDRALNLSPKRKAE</sequence>
<keyword evidence="4" id="KW-1185">Reference proteome</keyword>
<dbReference type="PANTHER" id="PTHR10458">
    <property type="entry name" value="PEPTIDE DEFORMYLASE"/>
    <property type="match status" value="1"/>
</dbReference>
<protein>
    <recommendedName>
        <fullName evidence="2">Peptide deformylase</fullName>
        <shortName evidence="2">PDF</shortName>
        <ecNumber evidence="2">3.5.1.88</ecNumber>
    </recommendedName>
    <alternativeName>
        <fullName evidence="2">Polypeptide deformylase</fullName>
    </alternativeName>
</protein>
<proteinExistence type="inferred from homology"/>
<dbReference type="CDD" id="cd00487">
    <property type="entry name" value="Pep_deformylase"/>
    <property type="match status" value="1"/>
</dbReference>